<dbReference type="GO" id="GO:0005524">
    <property type="term" value="F:ATP binding"/>
    <property type="evidence" value="ECO:0007669"/>
    <property type="project" value="UniProtKB-KW"/>
</dbReference>
<dbReference type="EC" id="7.3.2.6" evidence="8"/>
<evidence type="ECO:0000313" key="13">
    <source>
        <dbReference type="EMBL" id="MFC4249547.1"/>
    </source>
</evidence>
<evidence type="ECO:0000256" key="8">
    <source>
        <dbReference type="ARBA" id="ARBA00039025"/>
    </source>
</evidence>
<dbReference type="PROSITE" id="PS50893">
    <property type="entry name" value="ABC_TRANSPORTER_2"/>
    <property type="match status" value="1"/>
</dbReference>
<comment type="subunit">
    <text evidence="7">The complex is composed of two ATP-binding proteins (WtpC), two transmembrane proteins (WtpB) and a solute-binding protein (WtpA).</text>
</comment>
<dbReference type="PROSITE" id="PS00211">
    <property type="entry name" value="ABC_TRANSPORTER_1"/>
    <property type="match status" value="1"/>
</dbReference>
<dbReference type="SMART" id="SM00382">
    <property type="entry name" value="AAA"/>
    <property type="match status" value="1"/>
</dbReference>
<dbReference type="GeneID" id="71853462"/>
<dbReference type="Gene3D" id="2.40.50.100">
    <property type="match status" value="1"/>
</dbReference>
<comment type="catalytic activity">
    <reaction evidence="10">
        <text>tungstate(in) + ATP + H2O = tungstate(out) + ADP + phosphate + H(+)</text>
        <dbReference type="Rhea" id="RHEA:35027"/>
        <dbReference type="ChEBI" id="CHEBI:15377"/>
        <dbReference type="ChEBI" id="CHEBI:15378"/>
        <dbReference type="ChEBI" id="CHEBI:30616"/>
        <dbReference type="ChEBI" id="CHEBI:43474"/>
        <dbReference type="ChEBI" id="CHEBI:46502"/>
        <dbReference type="ChEBI" id="CHEBI:456216"/>
        <dbReference type="EC" id="7.3.2.6"/>
    </reaction>
</comment>
<reference evidence="13 14" key="1">
    <citation type="journal article" date="2014" name="Int. J. Syst. Evol. Microbiol.">
        <title>Complete genome sequence of Corynebacterium casei LMG S-19264T (=DSM 44701T), isolated from a smear-ripened cheese.</title>
        <authorList>
            <consortium name="US DOE Joint Genome Institute (JGI-PGF)"/>
            <person name="Walter F."/>
            <person name="Albersmeier A."/>
            <person name="Kalinowski J."/>
            <person name="Ruckert C."/>
        </authorList>
    </citation>
    <scope>NUCLEOTIDE SEQUENCE [LARGE SCALE GENOMIC DNA]</scope>
    <source>
        <strain evidence="13 14">IBRC-M 10912</strain>
    </source>
</reference>
<keyword evidence="3" id="KW-0500">Molybdenum</keyword>
<dbReference type="InterPro" id="IPR013611">
    <property type="entry name" value="Transp-assoc_OB_typ2"/>
</dbReference>
<evidence type="ECO:0000256" key="9">
    <source>
        <dbReference type="ARBA" id="ARBA00041133"/>
    </source>
</evidence>
<gene>
    <name evidence="13" type="ORF">ACFOZ7_21875</name>
</gene>
<dbReference type="PANTHER" id="PTHR42781">
    <property type="entry name" value="SPERMIDINE/PUTRESCINE IMPORT ATP-BINDING PROTEIN POTA"/>
    <property type="match status" value="1"/>
</dbReference>
<comment type="similarity">
    <text evidence="6">Belongs to the ABC transporter superfamily. Sulfate/tungstate importer (TC 3.A.1.6) family.</text>
</comment>
<dbReference type="InterPro" id="IPR017871">
    <property type="entry name" value="ABC_transporter-like_CS"/>
</dbReference>
<dbReference type="PANTHER" id="PTHR42781:SF4">
    <property type="entry name" value="SPERMIDINE_PUTRESCINE IMPORT ATP-BINDING PROTEIN POTA"/>
    <property type="match status" value="1"/>
</dbReference>
<sequence length="344" mass="37799">MTDLALESVTRRYDGTTALESIDLTVRDGEFFTLVGPSGCGKTTTLRVIAGFEEPTEGTIRFDGRETTGVPPEERDVGVVFQSYALFPHMTVAENVGYGLRFRDPPKGTSEDERIAELLDLVDLPGTEERAPTELSGGQQQRVALARALAPEPSLLLLDEPMSALDARLRESLRRQLKRIQSDLEITTVYVTHDQAEALAISDRVAVMSDGRIEQVGTPEEIYREPATRFVAEFVGDNNVFEGRVLERDGEGTSVDVDGDVFRLPPLETDADRLTFCVRPEALSRAVEANRLEVDVETSEFLGESVRVHGRRNGTPVVLRVSDPPSDETVTVGFDPEAVHVVDG</sequence>
<dbReference type="InterPro" id="IPR050093">
    <property type="entry name" value="ABC_SmlMolc_Importer"/>
</dbReference>
<evidence type="ECO:0000256" key="3">
    <source>
        <dbReference type="ARBA" id="ARBA00022505"/>
    </source>
</evidence>
<dbReference type="GO" id="GO:1901238">
    <property type="term" value="F:ABC-type tungstate transporter activity"/>
    <property type="evidence" value="ECO:0007669"/>
    <property type="project" value="UniProtKB-EC"/>
</dbReference>
<keyword evidence="2" id="KW-0813">Transport</keyword>
<keyword evidence="4" id="KW-0547">Nucleotide-binding</keyword>
<dbReference type="AlphaFoldDB" id="A0ABD5P5V0"/>
<comment type="caution">
    <text evidence="13">The sequence shown here is derived from an EMBL/GenBank/DDBJ whole genome shotgun (WGS) entry which is preliminary data.</text>
</comment>
<dbReference type="Gene3D" id="2.40.50.140">
    <property type="entry name" value="Nucleic acid-binding proteins"/>
    <property type="match status" value="1"/>
</dbReference>
<protein>
    <recommendedName>
        <fullName evidence="9">Molybdate/tungstate import ATP-binding protein WtpC</fullName>
        <ecNumber evidence="8">7.3.2.6</ecNumber>
    </recommendedName>
</protein>
<dbReference type="RefSeq" id="WP_246973424.1">
    <property type="nucleotide sequence ID" value="NZ_CP095397.1"/>
</dbReference>
<evidence type="ECO:0000256" key="7">
    <source>
        <dbReference type="ARBA" id="ARBA00038781"/>
    </source>
</evidence>
<dbReference type="Pfam" id="PF00005">
    <property type="entry name" value="ABC_tran"/>
    <property type="match status" value="1"/>
</dbReference>
<comment type="subcellular location">
    <subcellularLocation>
        <location evidence="1">Cell membrane</location>
        <topology evidence="1">Peripheral membrane protein</topology>
    </subcellularLocation>
</comment>
<dbReference type="Proteomes" id="UP001595821">
    <property type="component" value="Unassembled WGS sequence"/>
</dbReference>
<dbReference type="InterPro" id="IPR008995">
    <property type="entry name" value="Mo/tungstate-bd_C_term_dom"/>
</dbReference>
<keyword evidence="5 13" id="KW-0067">ATP-binding</keyword>
<evidence type="ECO:0000256" key="4">
    <source>
        <dbReference type="ARBA" id="ARBA00022741"/>
    </source>
</evidence>
<dbReference type="SUPFAM" id="SSF52540">
    <property type="entry name" value="P-loop containing nucleoside triphosphate hydrolases"/>
    <property type="match status" value="1"/>
</dbReference>
<proteinExistence type="inferred from homology"/>
<dbReference type="InterPro" id="IPR012340">
    <property type="entry name" value="NA-bd_OB-fold"/>
</dbReference>
<evidence type="ECO:0000313" key="14">
    <source>
        <dbReference type="Proteomes" id="UP001595821"/>
    </source>
</evidence>
<dbReference type="SUPFAM" id="SSF50331">
    <property type="entry name" value="MOP-like"/>
    <property type="match status" value="1"/>
</dbReference>
<comment type="function">
    <text evidence="11">Part of the ABC transporter complex WtpABC involved in molybdate/tungstate import. Responsible for energy coupling to the transport system.</text>
</comment>
<evidence type="ECO:0000256" key="5">
    <source>
        <dbReference type="ARBA" id="ARBA00022840"/>
    </source>
</evidence>
<organism evidence="13 14">
    <name type="scientific">Natribaculum luteum</name>
    <dbReference type="NCBI Taxonomy" id="1586232"/>
    <lineage>
        <taxon>Archaea</taxon>
        <taxon>Methanobacteriati</taxon>
        <taxon>Methanobacteriota</taxon>
        <taxon>Stenosarchaea group</taxon>
        <taxon>Halobacteria</taxon>
        <taxon>Halobacteriales</taxon>
        <taxon>Natrialbaceae</taxon>
        <taxon>Natribaculum</taxon>
    </lineage>
</organism>
<evidence type="ECO:0000256" key="2">
    <source>
        <dbReference type="ARBA" id="ARBA00022448"/>
    </source>
</evidence>
<dbReference type="FunFam" id="3.40.50.300:FF:000425">
    <property type="entry name" value="Probable ABC transporter, ATP-binding subunit"/>
    <property type="match status" value="1"/>
</dbReference>
<dbReference type="EMBL" id="JBHSDJ010000133">
    <property type="protein sequence ID" value="MFC4249547.1"/>
    <property type="molecule type" value="Genomic_DNA"/>
</dbReference>
<evidence type="ECO:0000256" key="10">
    <source>
        <dbReference type="ARBA" id="ARBA00047936"/>
    </source>
</evidence>
<evidence type="ECO:0000256" key="6">
    <source>
        <dbReference type="ARBA" id="ARBA00038307"/>
    </source>
</evidence>
<dbReference type="InterPro" id="IPR027417">
    <property type="entry name" value="P-loop_NTPase"/>
</dbReference>
<dbReference type="InterPro" id="IPR003439">
    <property type="entry name" value="ABC_transporter-like_ATP-bd"/>
</dbReference>
<dbReference type="Pfam" id="PF08402">
    <property type="entry name" value="TOBE_2"/>
    <property type="match status" value="1"/>
</dbReference>
<feature type="domain" description="ABC transporter" evidence="12">
    <location>
        <begin position="4"/>
        <end position="235"/>
    </location>
</feature>
<dbReference type="InterPro" id="IPR003593">
    <property type="entry name" value="AAA+_ATPase"/>
</dbReference>
<name>A0ABD5P5V0_9EURY</name>
<dbReference type="Gene3D" id="3.40.50.300">
    <property type="entry name" value="P-loop containing nucleotide triphosphate hydrolases"/>
    <property type="match status" value="1"/>
</dbReference>
<evidence type="ECO:0000259" key="12">
    <source>
        <dbReference type="PROSITE" id="PS50893"/>
    </source>
</evidence>
<evidence type="ECO:0000256" key="1">
    <source>
        <dbReference type="ARBA" id="ARBA00004202"/>
    </source>
</evidence>
<accession>A0ABD5P5V0</accession>
<evidence type="ECO:0000256" key="11">
    <source>
        <dbReference type="ARBA" id="ARBA00057369"/>
    </source>
</evidence>
<dbReference type="GO" id="GO:0005886">
    <property type="term" value="C:plasma membrane"/>
    <property type="evidence" value="ECO:0007669"/>
    <property type="project" value="UniProtKB-SubCell"/>
</dbReference>